<comment type="similarity">
    <text evidence="7">Belongs to the TRAP transporter large permease family.</text>
</comment>
<dbReference type="NCBIfam" id="TIGR00786">
    <property type="entry name" value="dctM"/>
    <property type="match status" value="1"/>
</dbReference>
<feature type="transmembrane region" description="Helical" evidence="7">
    <location>
        <begin position="105"/>
        <end position="138"/>
    </location>
</feature>
<keyword evidence="2" id="KW-1003">Cell membrane</keyword>
<organism evidence="9 10">
    <name type="scientific">Eilatimonas milleporae</name>
    <dbReference type="NCBI Taxonomy" id="911205"/>
    <lineage>
        <taxon>Bacteria</taxon>
        <taxon>Pseudomonadati</taxon>
        <taxon>Pseudomonadota</taxon>
        <taxon>Alphaproteobacteria</taxon>
        <taxon>Kordiimonadales</taxon>
        <taxon>Kordiimonadaceae</taxon>
        <taxon>Eilatimonas</taxon>
    </lineage>
</organism>
<gene>
    <name evidence="9" type="ORF">BXY39_1632</name>
</gene>
<dbReference type="InParanoid" id="A0A3M0CJD5"/>
<name>A0A3M0CJD5_9PROT</name>
<evidence type="ECO:0000256" key="4">
    <source>
        <dbReference type="ARBA" id="ARBA00022692"/>
    </source>
</evidence>
<dbReference type="Proteomes" id="UP000271227">
    <property type="component" value="Unassembled WGS sequence"/>
</dbReference>
<protein>
    <recommendedName>
        <fullName evidence="7">TRAP transporter large permease protein</fullName>
    </recommendedName>
</protein>
<feature type="transmembrane region" description="Helical" evidence="7">
    <location>
        <begin position="185"/>
        <end position="206"/>
    </location>
</feature>
<keyword evidence="3 7" id="KW-0997">Cell inner membrane</keyword>
<dbReference type="InterPro" id="IPR010656">
    <property type="entry name" value="DctM"/>
</dbReference>
<keyword evidence="10" id="KW-1185">Reference proteome</keyword>
<evidence type="ECO:0000259" key="8">
    <source>
        <dbReference type="Pfam" id="PF06808"/>
    </source>
</evidence>
<evidence type="ECO:0000256" key="5">
    <source>
        <dbReference type="ARBA" id="ARBA00022989"/>
    </source>
</evidence>
<evidence type="ECO:0000256" key="2">
    <source>
        <dbReference type="ARBA" id="ARBA00022475"/>
    </source>
</evidence>
<feature type="transmembrane region" description="Helical" evidence="7">
    <location>
        <begin position="12"/>
        <end position="41"/>
    </location>
</feature>
<dbReference type="EMBL" id="REFR01000010">
    <property type="protein sequence ID" value="RMB08985.1"/>
    <property type="molecule type" value="Genomic_DNA"/>
</dbReference>
<proteinExistence type="inferred from homology"/>
<feature type="transmembrane region" description="Helical" evidence="7">
    <location>
        <begin position="150"/>
        <end position="173"/>
    </location>
</feature>
<reference evidence="9 10" key="1">
    <citation type="submission" date="2018-10" db="EMBL/GenBank/DDBJ databases">
        <title>Genomic Encyclopedia of Archaeal and Bacterial Type Strains, Phase II (KMG-II): from individual species to whole genera.</title>
        <authorList>
            <person name="Goeker M."/>
        </authorList>
    </citation>
    <scope>NUCLEOTIDE SEQUENCE [LARGE SCALE GENOMIC DNA]</scope>
    <source>
        <strain evidence="9 10">DSM 25217</strain>
    </source>
</reference>
<feature type="transmembrane region" description="Helical" evidence="7">
    <location>
        <begin position="296"/>
        <end position="318"/>
    </location>
</feature>
<feature type="transmembrane region" description="Helical" evidence="7">
    <location>
        <begin position="357"/>
        <end position="378"/>
    </location>
</feature>
<keyword evidence="5 7" id="KW-1133">Transmembrane helix</keyword>
<dbReference type="GO" id="GO:0022857">
    <property type="term" value="F:transmembrane transporter activity"/>
    <property type="evidence" value="ECO:0007669"/>
    <property type="project" value="UniProtKB-UniRule"/>
</dbReference>
<keyword evidence="6 7" id="KW-0472">Membrane</keyword>
<dbReference type="OrthoDB" id="7339120at2"/>
<comment type="subunit">
    <text evidence="7">The complex comprises the extracytoplasmic solute receptor protein and the two transmembrane proteins.</text>
</comment>
<keyword evidence="7" id="KW-0813">Transport</keyword>
<evidence type="ECO:0000256" key="7">
    <source>
        <dbReference type="RuleBase" id="RU369079"/>
    </source>
</evidence>
<evidence type="ECO:0000256" key="1">
    <source>
        <dbReference type="ARBA" id="ARBA00004429"/>
    </source>
</evidence>
<sequence>MPDVTFGELMPFLMFAVLTPLLFSGLPVAFILGGVALLFWAVAVLFAGENPASFFLVVSRIFGGVVSKTVLVAIPMFVFMGTMLEKSGIARDLLATLQKMTHRVPGGLALSVTLLGVILAATTGIIGASVVMMTLMALPVMLEHRYDGTLATGTIAASGTLGILLPPSIMLVVMADLLGISTGALFMAAIVPGLMLAGLYMAYIAMRVSMAPHLAPQMSKSAADDQSLGTGDIFKSLAPPTILILVVLGSIFGGIATPTEASGVGAAGALILAAIRGKLTRATMQDVVETTALTSAMLFGLFVGATAFSYVFALLGGHDSLIAMIEASGVGSWGILAALMLTTFLLGFFFDWIEITLIILPVFAPVIAGLDFAGHVPAGAPTLVWFAVLMAVNLQTSFLTPPFGFALFYMKGAAPDGLSLSTIYKGIFPFVLLQLAGLVTLLIWPDLALWLTRDAG</sequence>
<comment type="subcellular location">
    <subcellularLocation>
        <location evidence="1 7">Cell inner membrane</location>
        <topology evidence="1 7">Multi-pass membrane protein</topology>
    </subcellularLocation>
</comment>
<feature type="transmembrane region" description="Helical" evidence="7">
    <location>
        <begin position="384"/>
        <end position="410"/>
    </location>
</feature>
<keyword evidence="4 7" id="KW-0812">Transmembrane</keyword>
<evidence type="ECO:0000256" key="6">
    <source>
        <dbReference type="ARBA" id="ARBA00023136"/>
    </source>
</evidence>
<feature type="domain" description="TRAP C4-dicarboxylate transport system permease DctM subunit" evidence="8">
    <location>
        <begin position="16"/>
        <end position="446"/>
    </location>
</feature>
<feature type="transmembrane region" description="Helical" evidence="7">
    <location>
        <begin position="61"/>
        <end position="84"/>
    </location>
</feature>
<evidence type="ECO:0000313" key="10">
    <source>
        <dbReference type="Proteomes" id="UP000271227"/>
    </source>
</evidence>
<accession>A0A3M0CJD5</accession>
<dbReference type="Pfam" id="PF06808">
    <property type="entry name" value="DctM"/>
    <property type="match status" value="1"/>
</dbReference>
<dbReference type="GO" id="GO:0005886">
    <property type="term" value="C:plasma membrane"/>
    <property type="evidence" value="ECO:0007669"/>
    <property type="project" value="UniProtKB-SubCell"/>
</dbReference>
<dbReference type="PANTHER" id="PTHR33362">
    <property type="entry name" value="SIALIC ACID TRAP TRANSPORTER PERMEASE PROTEIN SIAT-RELATED"/>
    <property type="match status" value="1"/>
</dbReference>
<dbReference type="InterPro" id="IPR004681">
    <property type="entry name" value="TRAP_DctM"/>
</dbReference>
<feature type="transmembrane region" description="Helical" evidence="7">
    <location>
        <begin position="330"/>
        <end position="350"/>
    </location>
</feature>
<evidence type="ECO:0000313" key="9">
    <source>
        <dbReference type="EMBL" id="RMB08985.1"/>
    </source>
</evidence>
<dbReference type="AlphaFoldDB" id="A0A3M0CJD5"/>
<dbReference type="RefSeq" id="WP_121938295.1">
    <property type="nucleotide sequence ID" value="NZ_REFR01000010.1"/>
</dbReference>
<feature type="transmembrane region" description="Helical" evidence="7">
    <location>
        <begin position="422"/>
        <end position="444"/>
    </location>
</feature>
<feature type="transmembrane region" description="Helical" evidence="7">
    <location>
        <begin position="242"/>
        <end position="275"/>
    </location>
</feature>
<evidence type="ECO:0000256" key="3">
    <source>
        <dbReference type="ARBA" id="ARBA00022519"/>
    </source>
</evidence>
<comment type="function">
    <text evidence="7">Part of the tripartite ATP-independent periplasmic (TRAP) transport system.</text>
</comment>
<comment type="caution">
    <text evidence="9">The sequence shown here is derived from an EMBL/GenBank/DDBJ whole genome shotgun (WGS) entry which is preliminary data.</text>
</comment>
<dbReference type="PANTHER" id="PTHR33362:SF7">
    <property type="entry name" value="SLL1103 PROTEIN"/>
    <property type="match status" value="1"/>
</dbReference>